<sequence>MNKSLQKFVAVAISAGVVLSTIAYFLLLL</sequence>
<feature type="transmembrane region" description="Helical" evidence="1">
    <location>
        <begin position="7"/>
        <end position="27"/>
    </location>
</feature>
<reference evidence="2" key="1">
    <citation type="journal article" date="2013" name="Sci. Rep.">
        <title>Metagenomics uncovers a new group of low GC and ultra-small marine Actinobacteria.</title>
        <authorList>
            <person name="Ghai R."/>
            <person name="Mizuno C.M."/>
            <person name="Picazo A."/>
            <person name="Camacho A."/>
            <person name="Rodriguez-Valera F."/>
        </authorList>
    </citation>
    <scope>NUCLEOTIDE SEQUENCE</scope>
</reference>
<keyword evidence="1" id="KW-1133">Transmembrane helix</keyword>
<protein>
    <submittedName>
        <fullName evidence="2">MedDCM-OCT-S25-C81-cds3</fullName>
    </submittedName>
</protein>
<name>S5DV11_9ACTN</name>
<evidence type="ECO:0000313" key="2">
    <source>
        <dbReference type="EMBL" id="AGQ18767.1"/>
    </source>
</evidence>
<dbReference type="EMBL" id="KC811112">
    <property type="protein sequence ID" value="AGQ18767.1"/>
    <property type="molecule type" value="Genomic_DNA"/>
</dbReference>
<evidence type="ECO:0000256" key="1">
    <source>
        <dbReference type="SAM" id="Phobius"/>
    </source>
</evidence>
<proteinExistence type="predicted"/>
<dbReference type="AlphaFoldDB" id="S5DV11"/>
<keyword evidence="1" id="KW-0472">Membrane</keyword>
<organism evidence="2">
    <name type="scientific">Candidatus Actinomarina minuta</name>
    <dbReference type="NCBI Taxonomy" id="1389454"/>
    <lineage>
        <taxon>Bacteria</taxon>
        <taxon>Bacillati</taxon>
        <taxon>Actinomycetota</taxon>
        <taxon>Actinomycetes</taxon>
        <taxon>Candidatus Actinomarinidae</taxon>
        <taxon>Candidatus Actinomarinales</taxon>
        <taxon>Candidatus Actinomarineae</taxon>
        <taxon>Candidatus Actinomarinaceae</taxon>
        <taxon>Candidatus Actinomarina</taxon>
    </lineage>
</organism>
<accession>S5DV11</accession>
<keyword evidence="1" id="KW-0812">Transmembrane</keyword>